<dbReference type="GO" id="GO:0005509">
    <property type="term" value="F:calcium ion binding"/>
    <property type="evidence" value="ECO:0007669"/>
    <property type="project" value="InterPro"/>
</dbReference>
<feature type="domain" description="EF-hand" evidence="2">
    <location>
        <begin position="74"/>
        <end position="109"/>
    </location>
</feature>
<dbReference type="SUPFAM" id="SSF47473">
    <property type="entry name" value="EF-hand"/>
    <property type="match status" value="1"/>
</dbReference>
<name>A0A8C4KXR2_EQUAS</name>
<dbReference type="Ensembl" id="ENSEAST00005002857.1">
    <property type="protein sequence ID" value="ENSEASP00005002597.1"/>
    <property type="gene ID" value="ENSEASG00005002029.1"/>
</dbReference>
<sequence length="148" mass="16868">LAPAKTNKKQPQQATSNVFAMFDQSQIQEIEEEDLDDMLASMGKSSTDEYLEGMMSEVLRPIHLTVFLTMFGTDPKEVIHNAFACYLKKASGFIHEDHLQEMLTTIGDSFTDNEVHEMHCEAPIDKKGNFNYVEFTHILKHAVKEKDN</sequence>
<organism evidence="3">
    <name type="scientific">Equus asinus asinus</name>
    <dbReference type="NCBI Taxonomy" id="83772"/>
    <lineage>
        <taxon>Eukaryota</taxon>
        <taxon>Metazoa</taxon>
        <taxon>Chordata</taxon>
        <taxon>Craniata</taxon>
        <taxon>Vertebrata</taxon>
        <taxon>Euteleostomi</taxon>
        <taxon>Mammalia</taxon>
        <taxon>Eutheria</taxon>
        <taxon>Laurasiatheria</taxon>
        <taxon>Perissodactyla</taxon>
        <taxon>Equidae</taxon>
        <taxon>Equus</taxon>
    </lineage>
</organism>
<keyword evidence="1" id="KW-0677">Repeat</keyword>
<dbReference type="Gene3D" id="1.10.238.10">
    <property type="entry name" value="EF-hand"/>
    <property type="match status" value="2"/>
</dbReference>
<evidence type="ECO:0000259" key="2">
    <source>
        <dbReference type="PROSITE" id="PS50222"/>
    </source>
</evidence>
<dbReference type="FunFam" id="1.10.238.10:FF:000001">
    <property type="entry name" value="Calmodulin 1"/>
    <property type="match status" value="1"/>
</dbReference>
<dbReference type="InterPro" id="IPR002048">
    <property type="entry name" value="EF_hand_dom"/>
</dbReference>
<proteinExistence type="predicted"/>
<dbReference type="PROSITE" id="PS50222">
    <property type="entry name" value="EF_HAND_2"/>
    <property type="match status" value="1"/>
</dbReference>
<protein>
    <recommendedName>
        <fullName evidence="2">EF-hand domain-containing protein</fullName>
    </recommendedName>
</protein>
<accession>A0A8C4KXR2</accession>
<dbReference type="AlphaFoldDB" id="A0A8C4KXR2"/>
<dbReference type="InterPro" id="IPR050403">
    <property type="entry name" value="Myosin_RLC"/>
</dbReference>
<reference evidence="3" key="1">
    <citation type="submission" date="2023-03" db="UniProtKB">
        <authorList>
            <consortium name="Ensembl"/>
        </authorList>
    </citation>
    <scope>IDENTIFICATION</scope>
</reference>
<evidence type="ECO:0000256" key="1">
    <source>
        <dbReference type="ARBA" id="ARBA00022737"/>
    </source>
</evidence>
<dbReference type="InterPro" id="IPR011992">
    <property type="entry name" value="EF-hand-dom_pair"/>
</dbReference>
<dbReference type="PANTHER" id="PTHR23049">
    <property type="entry name" value="MYOSIN REGULATORY LIGHT CHAIN 2"/>
    <property type="match status" value="1"/>
</dbReference>
<evidence type="ECO:0000313" key="3">
    <source>
        <dbReference type="Ensembl" id="ENSEASP00005002597.1"/>
    </source>
</evidence>